<sequence length="618" mass="70842">MASKPGPLTEWPWKKLGNFKYLILAPWVVRSVYSCMVKGEENWDLLELAVVPILLIRLVHHQIWISLSRFQTAGGKHRIVSKSLEFEQVDRESNWDDQIILNGLFIYIFHMILPQAKNLPLWNSNGVVVIALLHAAPVEFLYYWLHRALHHHYLYSRYHSHHHASIVTEPITAVIHPFAEEVAYFILFAIPLLAVVFTGTASVLAMAGYLFYIDFMNNMGHCNFELVPKWLFDVFPPLKYIMYTPSFHSLHHTQFRTNYSLFMPIYDYLYSTVDKSTDSLYETTLKGEEETPDVVHLTHPTTLQSIYHLRLGFASLASRPYSSKWYILMIWPVTIVSALLAWLCGKAITVERNKLMKLKMQTWVIPRFSLQFMLSYEKEEINGLIEKAIVEAEDRGVKVISLGLLNQGEELNRSGGLYVMKHPNMKIRVVDGSGLAVAVVMHSIPEGTKQVLFRGKLTKSACAVALALCQKGIQMVLINKDEYELLKLRLPTDLGSFLVFHHSKTPEVWVVGDGLREEEQKAAPRGTRFIPFSQFPPKITRKDCIYYSTPAMKVPKSLENMHSCENWLPRRVMSAWRIAGIVHGLEGWDLNECGGSMMDTAKVWRAALRHGFTPLDQP</sequence>
<proteinExistence type="inferred from homology"/>
<gene>
    <name evidence="13" type="primary">CER1</name>
    <name evidence="13" type="ORF">QJS10_CPA06g00067</name>
</gene>
<keyword evidence="6 10" id="KW-1133">Transmembrane helix</keyword>
<evidence type="ECO:0000313" key="14">
    <source>
        <dbReference type="Proteomes" id="UP001180020"/>
    </source>
</evidence>
<dbReference type="PANTHER" id="PTHR11863">
    <property type="entry name" value="STEROL DESATURASE"/>
    <property type="match status" value="1"/>
</dbReference>
<evidence type="ECO:0000259" key="12">
    <source>
        <dbReference type="Pfam" id="PF12076"/>
    </source>
</evidence>
<evidence type="ECO:0000256" key="4">
    <source>
        <dbReference type="ARBA" id="ARBA00022692"/>
    </source>
</evidence>
<comment type="caution">
    <text evidence="13">The sequence shown here is derived from an EMBL/GenBank/DDBJ whole genome shotgun (WGS) entry which is preliminary data.</text>
</comment>
<dbReference type="InterPro" id="IPR006694">
    <property type="entry name" value="Fatty_acid_hydroxylase"/>
</dbReference>
<dbReference type="Proteomes" id="UP001180020">
    <property type="component" value="Unassembled WGS sequence"/>
</dbReference>
<dbReference type="AlphaFoldDB" id="A0AAV9EMB4"/>
<reference evidence="13" key="2">
    <citation type="submission" date="2023-06" db="EMBL/GenBank/DDBJ databases">
        <authorList>
            <person name="Ma L."/>
            <person name="Liu K.-W."/>
            <person name="Li Z."/>
            <person name="Hsiao Y.-Y."/>
            <person name="Qi Y."/>
            <person name="Fu T."/>
            <person name="Tang G."/>
            <person name="Zhang D."/>
            <person name="Sun W.-H."/>
            <person name="Liu D.-K."/>
            <person name="Li Y."/>
            <person name="Chen G.-Z."/>
            <person name="Liu X.-D."/>
            <person name="Liao X.-Y."/>
            <person name="Jiang Y.-T."/>
            <person name="Yu X."/>
            <person name="Hao Y."/>
            <person name="Huang J."/>
            <person name="Zhao X.-W."/>
            <person name="Ke S."/>
            <person name="Chen Y.-Y."/>
            <person name="Wu W.-L."/>
            <person name="Hsu J.-L."/>
            <person name="Lin Y.-F."/>
            <person name="Huang M.-D."/>
            <person name="Li C.-Y."/>
            <person name="Huang L."/>
            <person name="Wang Z.-W."/>
            <person name="Zhao X."/>
            <person name="Zhong W.-Y."/>
            <person name="Peng D.-H."/>
            <person name="Ahmad S."/>
            <person name="Lan S."/>
            <person name="Zhang J.-S."/>
            <person name="Tsai W.-C."/>
            <person name="Van De Peer Y."/>
            <person name="Liu Z.-J."/>
        </authorList>
    </citation>
    <scope>NUCLEOTIDE SEQUENCE</scope>
    <source>
        <strain evidence="13">CP</strain>
        <tissue evidence="13">Leaves</tissue>
    </source>
</reference>
<evidence type="ECO:0000256" key="10">
    <source>
        <dbReference type="SAM" id="Phobius"/>
    </source>
</evidence>
<keyword evidence="8" id="KW-0456">Lyase</keyword>
<dbReference type="GO" id="GO:0005789">
    <property type="term" value="C:endoplasmic reticulum membrane"/>
    <property type="evidence" value="ECO:0007669"/>
    <property type="project" value="UniProtKB-SubCell"/>
</dbReference>
<dbReference type="GO" id="GO:0008610">
    <property type="term" value="P:lipid biosynthetic process"/>
    <property type="evidence" value="ECO:0007669"/>
    <property type="project" value="InterPro"/>
</dbReference>
<evidence type="ECO:0000256" key="6">
    <source>
        <dbReference type="ARBA" id="ARBA00022989"/>
    </source>
</evidence>
<evidence type="ECO:0000256" key="3">
    <source>
        <dbReference type="ARBA" id="ARBA00013146"/>
    </source>
</evidence>
<dbReference type="EMBL" id="JAUJYO010000006">
    <property type="protein sequence ID" value="KAK1313968.1"/>
    <property type="molecule type" value="Genomic_DNA"/>
</dbReference>
<feature type="transmembrane region" description="Helical" evidence="10">
    <location>
        <begin position="325"/>
        <end position="350"/>
    </location>
</feature>
<dbReference type="EC" id="4.1.99.5" evidence="3"/>
<comment type="catalytic activity">
    <reaction evidence="9">
        <text>a long-chain fatty aldehyde + 2 NADPH + O2 + H(+) = a long-chain alkane + formate + 2 NADP(+) + H2O</text>
        <dbReference type="Rhea" id="RHEA:21440"/>
        <dbReference type="ChEBI" id="CHEBI:15377"/>
        <dbReference type="ChEBI" id="CHEBI:15378"/>
        <dbReference type="ChEBI" id="CHEBI:15379"/>
        <dbReference type="ChEBI" id="CHEBI:15740"/>
        <dbReference type="ChEBI" id="CHEBI:17176"/>
        <dbReference type="ChEBI" id="CHEBI:57783"/>
        <dbReference type="ChEBI" id="CHEBI:58349"/>
        <dbReference type="ChEBI" id="CHEBI:83563"/>
        <dbReference type="EC" id="4.1.99.5"/>
    </reaction>
</comment>
<feature type="transmembrane region" description="Helical" evidence="10">
    <location>
        <begin position="182"/>
        <end position="211"/>
    </location>
</feature>
<evidence type="ECO:0000256" key="2">
    <source>
        <dbReference type="ARBA" id="ARBA00009324"/>
    </source>
</evidence>
<evidence type="ECO:0000313" key="13">
    <source>
        <dbReference type="EMBL" id="KAK1313968.1"/>
    </source>
</evidence>
<keyword evidence="4 10" id="KW-0812">Transmembrane</keyword>
<dbReference type="InterPro" id="IPR021940">
    <property type="entry name" value="CER1-like_C"/>
</dbReference>
<accession>A0AAV9EMB4</accession>
<dbReference type="GO" id="GO:0071771">
    <property type="term" value="F:aldehyde oxygenase (deformylating) activity"/>
    <property type="evidence" value="ECO:0007669"/>
    <property type="project" value="UniProtKB-EC"/>
</dbReference>
<evidence type="ECO:0000256" key="8">
    <source>
        <dbReference type="ARBA" id="ARBA00023239"/>
    </source>
</evidence>
<keyword evidence="14" id="KW-1185">Reference proteome</keyword>
<dbReference type="InterPro" id="IPR050307">
    <property type="entry name" value="Sterol_Desaturase_Related"/>
</dbReference>
<dbReference type="Pfam" id="PF04116">
    <property type="entry name" value="FA_hydroxylase"/>
    <property type="match status" value="1"/>
</dbReference>
<feature type="domain" description="Fatty acid hydroxylase" evidence="11">
    <location>
        <begin position="133"/>
        <end position="272"/>
    </location>
</feature>
<dbReference type="Pfam" id="PF12076">
    <property type="entry name" value="CER1-like_C"/>
    <property type="match status" value="1"/>
</dbReference>
<dbReference type="GO" id="GO:0005506">
    <property type="term" value="F:iron ion binding"/>
    <property type="evidence" value="ECO:0007669"/>
    <property type="project" value="InterPro"/>
</dbReference>
<keyword evidence="7 10" id="KW-0472">Membrane</keyword>
<evidence type="ECO:0000259" key="11">
    <source>
        <dbReference type="Pfam" id="PF04116"/>
    </source>
</evidence>
<evidence type="ECO:0000256" key="1">
    <source>
        <dbReference type="ARBA" id="ARBA00004477"/>
    </source>
</evidence>
<evidence type="ECO:0000256" key="9">
    <source>
        <dbReference type="ARBA" id="ARBA00047909"/>
    </source>
</evidence>
<keyword evidence="5" id="KW-0256">Endoplasmic reticulum</keyword>
<comment type="similarity">
    <text evidence="2">Belongs to the sterol desaturase family.</text>
</comment>
<evidence type="ECO:0000256" key="7">
    <source>
        <dbReference type="ARBA" id="ARBA00023136"/>
    </source>
</evidence>
<organism evidence="13 14">
    <name type="scientific">Acorus calamus</name>
    <name type="common">Sweet flag</name>
    <dbReference type="NCBI Taxonomy" id="4465"/>
    <lineage>
        <taxon>Eukaryota</taxon>
        <taxon>Viridiplantae</taxon>
        <taxon>Streptophyta</taxon>
        <taxon>Embryophyta</taxon>
        <taxon>Tracheophyta</taxon>
        <taxon>Spermatophyta</taxon>
        <taxon>Magnoliopsida</taxon>
        <taxon>Liliopsida</taxon>
        <taxon>Acoraceae</taxon>
        <taxon>Acorus</taxon>
    </lineage>
</organism>
<name>A0AAV9EMB4_ACOCL</name>
<dbReference type="GO" id="GO:0016491">
    <property type="term" value="F:oxidoreductase activity"/>
    <property type="evidence" value="ECO:0007669"/>
    <property type="project" value="InterPro"/>
</dbReference>
<reference evidence="13" key="1">
    <citation type="journal article" date="2023" name="Nat. Commun.">
        <title>Diploid and tetraploid genomes of Acorus and the evolution of monocots.</title>
        <authorList>
            <person name="Ma L."/>
            <person name="Liu K.W."/>
            <person name="Li Z."/>
            <person name="Hsiao Y.Y."/>
            <person name="Qi Y."/>
            <person name="Fu T."/>
            <person name="Tang G.D."/>
            <person name="Zhang D."/>
            <person name="Sun W.H."/>
            <person name="Liu D.K."/>
            <person name="Li Y."/>
            <person name="Chen G.Z."/>
            <person name="Liu X.D."/>
            <person name="Liao X.Y."/>
            <person name="Jiang Y.T."/>
            <person name="Yu X."/>
            <person name="Hao Y."/>
            <person name="Huang J."/>
            <person name="Zhao X.W."/>
            <person name="Ke S."/>
            <person name="Chen Y.Y."/>
            <person name="Wu W.L."/>
            <person name="Hsu J.L."/>
            <person name="Lin Y.F."/>
            <person name="Huang M.D."/>
            <person name="Li C.Y."/>
            <person name="Huang L."/>
            <person name="Wang Z.W."/>
            <person name="Zhao X."/>
            <person name="Zhong W.Y."/>
            <person name="Peng D.H."/>
            <person name="Ahmad S."/>
            <person name="Lan S."/>
            <person name="Zhang J.S."/>
            <person name="Tsai W.C."/>
            <person name="Van de Peer Y."/>
            <person name="Liu Z.J."/>
        </authorList>
    </citation>
    <scope>NUCLEOTIDE SEQUENCE</scope>
    <source>
        <strain evidence="13">CP</strain>
    </source>
</reference>
<evidence type="ECO:0000256" key="5">
    <source>
        <dbReference type="ARBA" id="ARBA00022824"/>
    </source>
</evidence>
<protein>
    <recommendedName>
        <fullName evidence="3">aldehyde oxygenase (deformylating)</fullName>
        <ecNumber evidence="3">4.1.99.5</ecNumber>
    </recommendedName>
</protein>
<feature type="domain" description="Very-long-chain aldehyde decarbonylase CER1-like C-terminal" evidence="12">
    <location>
        <begin position="451"/>
        <end position="614"/>
    </location>
</feature>
<feature type="transmembrane region" description="Helical" evidence="10">
    <location>
        <begin position="122"/>
        <end position="145"/>
    </location>
</feature>
<comment type="subcellular location">
    <subcellularLocation>
        <location evidence="1">Endoplasmic reticulum membrane</location>
        <topology evidence="1">Multi-pass membrane protein</topology>
    </subcellularLocation>
</comment>